<comment type="caution">
    <text evidence="3">The sequence shown here is derived from an EMBL/GenBank/DDBJ whole genome shotgun (WGS) entry which is preliminary data.</text>
</comment>
<dbReference type="Proteomes" id="UP001190700">
    <property type="component" value="Unassembled WGS sequence"/>
</dbReference>
<dbReference type="PANTHER" id="PTHR43346">
    <property type="entry name" value="LIGAND BINDING DOMAIN PROTEIN, PUTATIVE (AFU_ORTHOLOGUE AFUA_6G14370)-RELATED"/>
    <property type="match status" value="1"/>
</dbReference>
<dbReference type="InterPro" id="IPR014710">
    <property type="entry name" value="RmlC-like_jellyroll"/>
</dbReference>
<sequence length="449" mass="48376">MTFFLLLIFTVCVTLTSRAERLWGRRFIRAEASPPYEEVSLSAHAFGGRKGGGGRMEGCLAPTALAENTDTRSVETSAAGVNEWYELEGEDAWCAGSLPDSVLLLPHLQDVELYQVNTGQNCVGLIVDPTKHDLGFSFSVEIFEPGTVTEMTTNPGYELFYVLSGSGTAFCADITEGGASGGVKVPVSKLVEFDVGDSLLFPPQTVHGLRCSEVEKVVVLGLMLHAPGAGQQAEEFVSWATKGKESGSVSAEVLSVTFRNFAQGSDTPGPASTLRKARFDGKQLSETAPQAGKDPAHIWPAHRPIDSLHAKHLQNAEGIATKAKPTNRLLLVFDSRTLPFNFALEMFDQNHTTPRHSHPAGHELFYILQGEGVAYCDGYYWPVKAGDTCVFPTESVHAIDNTGPAKMMTLELMVPSNPEDLINESAVAWDTTCLMDGTTGKGDGSMQGE</sequence>
<dbReference type="EMBL" id="LGRX02022240">
    <property type="protein sequence ID" value="KAK3255815.1"/>
    <property type="molecule type" value="Genomic_DNA"/>
</dbReference>
<dbReference type="InterPro" id="IPR052538">
    <property type="entry name" value="Flavonoid_dioxygenase-like"/>
</dbReference>
<feature type="chain" id="PRO_5042297651" description="Cupin type-2 domain-containing protein" evidence="1">
    <location>
        <begin position="20"/>
        <end position="449"/>
    </location>
</feature>
<evidence type="ECO:0000313" key="3">
    <source>
        <dbReference type="EMBL" id="KAK3255815.1"/>
    </source>
</evidence>
<reference evidence="3 4" key="1">
    <citation type="journal article" date="2015" name="Genome Biol. Evol.">
        <title>Comparative Genomics of a Bacterivorous Green Alga Reveals Evolutionary Causalities and Consequences of Phago-Mixotrophic Mode of Nutrition.</title>
        <authorList>
            <person name="Burns J.A."/>
            <person name="Paasch A."/>
            <person name="Narechania A."/>
            <person name="Kim E."/>
        </authorList>
    </citation>
    <scope>NUCLEOTIDE SEQUENCE [LARGE SCALE GENOMIC DNA]</scope>
    <source>
        <strain evidence="3 4">PLY_AMNH</strain>
    </source>
</reference>
<proteinExistence type="predicted"/>
<gene>
    <name evidence="3" type="ORF">CYMTET_35023</name>
</gene>
<keyword evidence="4" id="KW-1185">Reference proteome</keyword>
<dbReference type="Pfam" id="PF07883">
    <property type="entry name" value="Cupin_2"/>
    <property type="match status" value="1"/>
</dbReference>
<feature type="domain" description="Cupin type-2" evidence="2">
    <location>
        <begin position="345"/>
        <end position="409"/>
    </location>
</feature>
<name>A0AAE0KPK6_9CHLO</name>
<evidence type="ECO:0000256" key="1">
    <source>
        <dbReference type="SAM" id="SignalP"/>
    </source>
</evidence>
<protein>
    <recommendedName>
        <fullName evidence="2">Cupin type-2 domain-containing protein</fullName>
    </recommendedName>
</protein>
<dbReference type="SUPFAM" id="SSF51182">
    <property type="entry name" value="RmlC-like cupins"/>
    <property type="match status" value="1"/>
</dbReference>
<dbReference type="InterPro" id="IPR011051">
    <property type="entry name" value="RmlC_Cupin_sf"/>
</dbReference>
<evidence type="ECO:0000313" key="4">
    <source>
        <dbReference type="Proteomes" id="UP001190700"/>
    </source>
</evidence>
<evidence type="ECO:0000259" key="2">
    <source>
        <dbReference type="Pfam" id="PF07883"/>
    </source>
</evidence>
<dbReference type="InterPro" id="IPR013096">
    <property type="entry name" value="Cupin_2"/>
</dbReference>
<keyword evidence="1" id="KW-0732">Signal</keyword>
<dbReference type="Gene3D" id="2.60.120.10">
    <property type="entry name" value="Jelly Rolls"/>
    <property type="match status" value="2"/>
</dbReference>
<dbReference type="PANTHER" id="PTHR43346:SF1">
    <property type="entry name" value="QUERCETIN 2,3-DIOXYGENASE-RELATED"/>
    <property type="match status" value="1"/>
</dbReference>
<dbReference type="AlphaFoldDB" id="A0AAE0KPK6"/>
<accession>A0AAE0KPK6</accession>
<organism evidence="3 4">
    <name type="scientific">Cymbomonas tetramitiformis</name>
    <dbReference type="NCBI Taxonomy" id="36881"/>
    <lineage>
        <taxon>Eukaryota</taxon>
        <taxon>Viridiplantae</taxon>
        <taxon>Chlorophyta</taxon>
        <taxon>Pyramimonadophyceae</taxon>
        <taxon>Pyramimonadales</taxon>
        <taxon>Pyramimonadaceae</taxon>
        <taxon>Cymbomonas</taxon>
    </lineage>
</organism>
<feature type="signal peptide" evidence="1">
    <location>
        <begin position="1"/>
        <end position="19"/>
    </location>
</feature>